<dbReference type="KEGG" id="aqu:105314200"/>
<keyword evidence="5" id="KW-0732">Signal</keyword>
<dbReference type="NCBIfam" id="TIGR01198">
    <property type="entry name" value="pgl"/>
    <property type="match status" value="1"/>
</dbReference>
<dbReference type="Gene3D" id="3.40.50.1360">
    <property type="match status" value="1"/>
</dbReference>
<evidence type="ECO:0000313" key="10">
    <source>
        <dbReference type="Proteomes" id="UP000007879"/>
    </source>
</evidence>
<evidence type="ECO:0000256" key="5">
    <source>
        <dbReference type="SAM" id="SignalP"/>
    </source>
</evidence>
<dbReference type="InterPro" id="IPR037171">
    <property type="entry name" value="NagB/RpiA_transferase-like"/>
</dbReference>
<feature type="signal peptide" evidence="5">
    <location>
        <begin position="1"/>
        <end position="23"/>
    </location>
</feature>
<keyword evidence="3" id="KW-0521">NADP</keyword>
<dbReference type="EnsemblMetazoa" id="XM_011408229.2">
    <property type="protein sequence ID" value="XP_011406531.1"/>
    <property type="gene ID" value="LOC105314200"/>
</dbReference>
<dbReference type="SUPFAM" id="SSF51735">
    <property type="entry name" value="NAD(P)-binding Rossmann-fold domains"/>
    <property type="match status" value="1"/>
</dbReference>
<dbReference type="InterPro" id="IPR005900">
    <property type="entry name" value="6-phosphogluconolactonase_DevB"/>
</dbReference>
<evidence type="ECO:0008006" key="11">
    <source>
        <dbReference type="Google" id="ProtNLM"/>
    </source>
</evidence>
<evidence type="ECO:0000259" key="7">
    <source>
        <dbReference type="Pfam" id="PF01182"/>
    </source>
</evidence>
<evidence type="ECO:0000259" key="8">
    <source>
        <dbReference type="Pfam" id="PF02781"/>
    </source>
</evidence>
<name>A0AAN0IPI5_AMPQE</name>
<feature type="domain" description="Glucosamine/galactosamine-6-phosphate isomerase" evidence="7">
    <location>
        <begin position="568"/>
        <end position="776"/>
    </location>
</feature>
<dbReference type="InterPro" id="IPR006148">
    <property type="entry name" value="Glc/Gal-6P_isomerase"/>
</dbReference>
<dbReference type="PANTHER" id="PTHR23429:SF7">
    <property type="entry name" value="GDH_6PGL ENDOPLASMIC BIFUNCTIONAL PROTEIN"/>
    <property type="match status" value="1"/>
</dbReference>
<keyword evidence="2" id="KW-0313">Glucose metabolism</keyword>
<dbReference type="GO" id="GO:0006006">
    <property type="term" value="P:glucose metabolic process"/>
    <property type="evidence" value="ECO:0007669"/>
    <property type="project" value="UniProtKB-KW"/>
</dbReference>
<dbReference type="PANTHER" id="PTHR23429">
    <property type="entry name" value="GLUCOSE-6-PHOSPHATE 1-DEHYDROGENASE G6PD"/>
    <property type="match status" value="1"/>
</dbReference>
<reference evidence="10" key="1">
    <citation type="journal article" date="2010" name="Nature">
        <title>The Amphimedon queenslandica genome and the evolution of animal complexity.</title>
        <authorList>
            <person name="Srivastava M."/>
            <person name="Simakov O."/>
            <person name="Chapman J."/>
            <person name="Fahey B."/>
            <person name="Gauthier M.E."/>
            <person name="Mitros T."/>
            <person name="Richards G.S."/>
            <person name="Conaco C."/>
            <person name="Dacre M."/>
            <person name="Hellsten U."/>
            <person name="Larroux C."/>
            <person name="Putnam N.H."/>
            <person name="Stanke M."/>
            <person name="Adamska M."/>
            <person name="Darling A."/>
            <person name="Degnan S.M."/>
            <person name="Oakley T.H."/>
            <person name="Plachetzki D.C."/>
            <person name="Zhai Y."/>
            <person name="Adamski M."/>
            <person name="Calcino A."/>
            <person name="Cummins S.F."/>
            <person name="Goodstein D.M."/>
            <person name="Harris C."/>
            <person name="Jackson D.J."/>
            <person name="Leys S.P."/>
            <person name="Shu S."/>
            <person name="Woodcroft B.J."/>
            <person name="Vervoort M."/>
            <person name="Kosik K.S."/>
            <person name="Manning G."/>
            <person name="Degnan B.M."/>
            <person name="Rokhsar D.S."/>
        </authorList>
    </citation>
    <scope>NUCLEOTIDE SEQUENCE [LARGE SCALE GENOMIC DNA]</scope>
</reference>
<dbReference type="Pfam" id="PF02781">
    <property type="entry name" value="G6PD_C"/>
    <property type="match status" value="1"/>
</dbReference>
<keyword evidence="10" id="KW-1185">Reference proteome</keyword>
<dbReference type="Gene3D" id="3.40.50.720">
    <property type="entry name" value="NAD(P)-binding Rossmann-like Domain"/>
    <property type="match status" value="1"/>
</dbReference>
<dbReference type="AlphaFoldDB" id="A0AAN0IPI5"/>
<dbReference type="RefSeq" id="XP_011406531.1">
    <property type="nucleotide sequence ID" value="XM_011408229.2"/>
</dbReference>
<accession>A0AAN0IPI5</accession>
<dbReference type="GO" id="GO:0005783">
    <property type="term" value="C:endoplasmic reticulum"/>
    <property type="evidence" value="ECO:0007669"/>
    <property type="project" value="TreeGrafter"/>
</dbReference>
<evidence type="ECO:0000256" key="3">
    <source>
        <dbReference type="ARBA" id="ARBA00022857"/>
    </source>
</evidence>
<dbReference type="Proteomes" id="UP000007879">
    <property type="component" value="Unassembled WGS sequence"/>
</dbReference>
<evidence type="ECO:0000313" key="9">
    <source>
        <dbReference type="EnsemblMetazoa" id="XP_011406531.1"/>
    </source>
</evidence>
<dbReference type="GeneID" id="105314200"/>
<feature type="domain" description="Glucose-6-phosphate dehydrogenase NAD-binding" evidence="6">
    <location>
        <begin position="36"/>
        <end position="221"/>
    </location>
</feature>
<evidence type="ECO:0000259" key="6">
    <source>
        <dbReference type="Pfam" id="PF00479"/>
    </source>
</evidence>
<dbReference type="InterPro" id="IPR022675">
    <property type="entry name" value="G6P_DH_C"/>
</dbReference>
<dbReference type="GO" id="GO:0017057">
    <property type="term" value="F:6-phosphogluconolactonase activity"/>
    <property type="evidence" value="ECO:0007669"/>
    <property type="project" value="InterPro"/>
</dbReference>
<dbReference type="InterPro" id="IPR036291">
    <property type="entry name" value="NAD(P)-bd_dom_sf"/>
</dbReference>
<dbReference type="GO" id="GO:0050661">
    <property type="term" value="F:NADP binding"/>
    <property type="evidence" value="ECO:0007669"/>
    <property type="project" value="InterPro"/>
</dbReference>
<protein>
    <recommendedName>
        <fullName evidence="11">Glucose-6-phosphate 1-dehydrogenase</fullName>
    </recommendedName>
</protein>
<dbReference type="Pfam" id="PF00479">
    <property type="entry name" value="G6PD_N"/>
    <property type="match status" value="1"/>
</dbReference>
<feature type="domain" description="Glucose-6-phosphate dehydrogenase C-terminal" evidence="8">
    <location>
        <begin position="240"/>
        <end position="504"/>
    </location>
</feature>
<evidence type="ECO:0000256" key="1">
    <source>
        <dbReference type="ARBA" id="ARBA00004959"/>
    </source>
</evidence>
<sequence>MAAMKGPVMVFLFLLLVVDTCSSSSTEQKLNGVSLIVIGANGDLAKRKIWPSLRELVHQDLTPLSSLLLFAGTRNPPEKTKDFLYSYFEKLVCPEEWDISTRQCWELNDKLFNSIIPVQLNDPESYGSLQQQIEALLNERGLAEEARIFYLSVPPFAYSSISRYIHNYSRPMSSYTKLRVAIEKPFGKDLSSAIELADSILGNLNSKEVFLIDHYLHKPGVSQIVEFCRSNPLLYSSAGLIDHIEIISSESIDVRGRTDYYDQYGVIRDMIQNHLTEILTLLTLDLSNLTSPSNRPFDLNAAKFDILKSIYPPFLQSAVFGQYSGYQDDLESDKGGNAHVNISTTPTLAIVVLHLQSPVWFNIPVIMVSGKKLGKRETIAKVVFKKTRHVSLRKKNGYCDDIVFTIQDSNGSSFITLPSNHNFNLPNDKTWTYNEGDGTSCSSMKTIPLGRMALKETYASVLRSLIRGESDLFVPLSNVLESWRIWSSLLLEYEEGKGEHLMIYNKSFLDNLRLTLNGSTLTVFVNSSDPQDNLVSFEKDGISFKSGNKTVEKIKEKIFGHFLYKFSRSSLAREISQDILDTAITSVQARDSFHLALPGGSSPADVYQSLVVDYKHSFPWTHTSIWQTDERCVPITSRDSNLFQLSKTLLAQVGVPYVNIHPLFPVCHKSESVLNEYASINYFDYVLLGVGKDGHTASLFPDSVNSSFSPFDNNETVKFVKLPLDYPIKVKERVTLSMERLVKARRIGMIITGKDKCHLAHVIESKDKHNSSLPFVQLLRKAKPGTVKIWMDRNICKK</sequence>
<comment type="pathway">
    <text evidence="1">Carbohydrate degradation; pentose phosphate pathway.</text>
</comment>
<dbReference type="GO" id="GO:0004345">
    <property type="term" value="F:glucose-6-phosphate dehydrogenase activity"/>
    <property type="evidence" value="ECO:0007669"/>
    <property type="project" value="InterPro"/>
</dbReference>
<proteinExistence type="predicted"/>
<evidence type="ECO:0000256" key="2">
    <source>
        <dbReference type="ARBA" id="ARBA00022526"/>
    </source>
</evidence>
<dbReference type="Gene3D" id="3.30.360.10">
    <property type="entry name" value="Dihydrodipicolinate Reductase, domain 2"/>
    <property type="match status" value="1"/>
</dbReference>
<dbReference type="Pfam" id="PF01182">
    <property type="entry name" value="Glucosamine_iso"/>
    <property type="match status" value="1"/>
</dbReference>
<evidence type="ECO:0000256" key="4">
    <source>
        <dbReference type="ARBA" id="ARBA00023277"/>
    </source>
</evidence>
<keyword evidence="4" id="KW-0119">Carbohydrate metabolism</keyword>
<feature type="chain" id="PRO_5042810356" description="Glucose-6-phosphate 1-dehydrogenase" evidence="5">
    <location>
        <begin position="24"/>
        <end position="798"/>
    </location>
</feature>
<dbReference type="SUPFAM" id="SSF55347">
    <property type="entry name" value="Glyceraldehyde-3-phosphate dehydrogenase-like, C-terminal domain"/>
    <property type="match status" value="1"/>
</dbReference>
<dbReference type="CDD" id="cd01400">
    <property type="entry name" value="6PGL"/>
    <property type="match status" value="1"/>
</dbReference>
<dbReference type="InterPro" id="IPR001282">
    <property type="entry name" value="G6P_DH"/>
</dbReference>
<reference evidence="9" key="2">
    <citation type="submission" date="2024-06" db="UniProtKB">
        <authorList>
            <consortium name="EnsemblMetazoa"/>
        </authorList>
    </citation>
    <scope>IDENTIFICATION</scope>
</reference>
<organism evidence="9 10">
    <name type="scientific">Amphimedon queenslandica</name>
    <name type="common">Sponge</name>
    <dbReference type="NCBI Taxonomy" id="400682"/>
    <lineage>
        <taxon>Eukaryota</taxon>
        <taxon>Metazoa</taxon>
        <taxon>Porifera</taxon>
        <taxon>Demospongiae</taxon>
        <taxon>Heteroscleromorpha</taxon>
        <taxon>Haplosclerida</taxon>
        <taxon>Niphatidae</taxon>
        <taxon>Amphimedon</taxon>
    </lineage>
</organism>
<dbReference type="SUPFAM" id="SSF100950">
    <property type="entry name" value="NagB/RpiA/CoA transferase-like"/>
    <property type="match status" value="1"/>
</dbReference>
<dbReference type="InterPro" id="IPR022674">
    <property type="entry name" value="G6P_DH_NAD-bd"/>
</dbReference>
<dbReference type="PRINTS" id="PR00079">
    <property type="entry name" value="G6PDHDRGNASE"/>
</dbReference>
<dbReference type="GO" id="GO:0009051">
    <property type="term" value="P:pentose-phosphate shunt, oxidative branch"/>
    <property type="evidence" value="ECO:0007669"/>
    <property type="project" value="TreeGrafter"/>
</dbReference>